<evidence type="ECO:0000256" key="3">
    <source>
        <dbReference type="ARBA" id="ARBA00023163"/>
    </source>
</evidence>
<dbReference type="SUPFAM" id="SSF47413">
    <property type="entry name" value="lambda repressor-like DNA-binding domains"/>
    <property type="match status" value="1"/>
</dbReference>
<keyword evidence="2" id="KW-0238">DNA-binding</keyword>
<gene>
    <name evidence="5" type="ORF">HMPREF9194_00292</name>
</gene>
<dbReference type="CDD" id="cd01392">
    <property type="entry name" value="HTH_LacI"/>
    <property type="match status" value="1"/>
</dbReference>
<comment type="caution">
    <text evidence="5">The sequence shown here is derived from an EMBL/GenBank/DDBJ whole genome shotgun (WGS) entry which is preliminary data.</text>
</comment>
<evidence type="ECO:0000313" key="5">
    <source>
        <dbReference type="EMBL" id="EPF32296.1"/>
    </source>
</evidence>
<name>S3K5P5_TREMA</name>
<dbReference type="eggNOG" id="COG1609">
    <property type="taxonomic scope" value="Bacteria"/>
</dbReference>
<dbReference type="InterPro" id="IPR000843">
    <property type="entry name" value="HTH_LacI"/>
</dbReference>
<keyword evidence="6" id="KW-1185">Reference proteome</keyword>
<dbReference type="EMBL" id="ATFF01000002">
    <property type="protein sequence ID" value="EPF32296.1"/>
    <property type="molecule type" value="Genomic_DNA"/>
</dbReference>
<dbReference type="Gene3D" id="3.40.50.2300">
    <property type="match status" value="2"/>
</dbReference>
<dbReference type="HOGENOM" id="CLU_037628_6_1_12"/>
<dbReference type="SUPFAM" id="SSF53822">
    <property type="entry name" value="Periplasmic binding protein-like I"/>
    <property type="match status" value="1"/>
</dbReference>
<evidence type="ECO:0000313" key="6">
    <source>
        <dbReference type="Proteomes" id="UP000014541"/>
    </source>
</evidence>
<dbReference type="Proteomes" id="UP000014541">
    <property type="component" value="Unassembled WGS sequence"/>
</dbReference>
<feature type="domain" description="HTH lacI-type" evidence="4">
    <location>
        <begin position="3"/>
        <end position="57"/>
    </location>
</feature>
<keyword evidence="3" id="KW-0804">Transcription</keyword>
<dbReference type="STRING" id="1125699.HMPREF9194_00292"/>
<dbReference type="GO" id="GO:0003700">
    <property type="term" value="F:DNA-binding transcription factor activity"/>
    <property type="evidence" value="ECO:0007669"/>
    <property type="project" value="TreeGrafter"/>
</dbReference>
<dbReference type="CDD" id="cd06267">
    <property type="entry name" value="PBP1_LacI_sugar_binding-like"/>
    <property type="match status" value="1"/>
</dbReference>
<dbReference type="PATRIC" id="fig|1125699.3.peg.295"/>
<dbReference type="InterPro" id="IPR046335">
    <property type="entry name" value="LacI/GalR-like_sensor"/>
</dbReference>
<sequence>MDSIIDIARMADVSKSTVSRVLAGTTYGVSDKSREKVLAVVKHRHFVKNRVASAMRTKRSLTILLVVPDITNTFWAEVARGAQNVFDEAGYSVFLGNSDRQTERELRYIRLARENKADAVMINAPELNLKEAFAGLNCPVVLLGDRADDCSYKKVGTDIEKAMRTALDYLVQKKHTDIGFVSPLRLDTEGIDRNKRYVVYKDFMEQKGLAVRDDRHFNVQLSFEGGIELARLFIRMKDKPSAIVAGNDAVAIGFIREAQKAGVRVPQDVSIIGLDDIETAAMITPAVTTVAKPKREIGATGARMILDMLNGKKNVVSTFLTPFLIERESVAELK</sequence>
<dbReference type="RefSeq" id="WP_016524593.1">
    <property type="nucleotide sequence ID" value="NZ_KE332518.1"/>
</dbReference>
<dbReference type="PROSITE" id="PS00356">
    <property type="entry name" value="HTH_LACI_1"/>
    <property type="match status" value="1"/>
</dbReference>
<evidence type="ECO:0000256" key="2">
    <source>
        <dbReference type="ARBA" id="ARBA00023125"/>
    </source>
</evidence>
<evidence type="ECO:0000256" key="1">
    <source>
        <dbReference type="ARBA" id="ARBA00023015"/>
    </source>
</evidence>
<proteinExistence type="predicted"/>
<dbReference type="PANTHER" id="PTHR30146">
    <property type="entry name" value="LACI-RELATED TRANSCRIPTIONAL REPRESSOR"/>
    <property type="match status" value="1"/>
</dbReference>
<dbReference type="Gene3D" id="1.10.260.40">
    <property type="entry name" value="lambda repressor-like DNA-binding domains"/>
    <property type="match status" value="1"/>
</dbReference>
<accession>S3K5P5</accession>
<dbReference type="GO" id="GO:0000976">
    <property type="term" value="F:transcription cis-regulatory region binding"/>
    <property type="evidence" value="ECO:0007669"/>
    <property type="project" value="TreeGrafter"/>
</dbReference>
<dbReference type="SMART" id="SM00354">
    <property type="entry name" value="HTH_LACI"/>
    <property type="match status" value="1"/>
</dbReference>
<dbReference type="PROSITE" id="PS50932">
    <property type="entry name" value="HTH_LACI_2"/>
    <property type="match status" value="1"/>
</dbReference>
<reference evidence="5 6" key="1">
    <citation type="submission" date="2013-04" db="EMBL/GenBank/DDBJ databases">
        <title>The Genome Sequence of Treponema maltophilum ATCC 51939.</title>
        <authorList>
            <consortium name="The Broad Institute Genomics Platform"/>
            <person name="Earl A."/>
            <person name="Ward D."/>
            <person name="Feldgarden M."/>
            <person name="Gevers D."/>
            <person name="Leonetti C."/>
            <person name="Blanton J.M."/>
            <person name="Dewhirst F.E."/>
            <person name="Izard J."/>
            <person name="Walker B."/>
            <person name="Young S."/>
            <person name="Zeng Q."/>
            <person name="Gargeya S."/>
            <person name="Fitzgerald M."/>
            <person name="Haas B."/>
            <person name="Abouelleil A."/>
            <person name="Allen A.W."/>
            <person name="Alvarado L."/>
            <person name="Arachchi H.M."/>
            <person name="Berlin A.M."/>
            <person name="Chapman S.B."/>
            <person name="Gainer-Dewar J."/>
            <person name="Goldberg J."/>
            <person name="Griggs A."/>
            <person name="Gujja S."/>
            <person name="Hansen M."/>
            <person name="Howarth C."/>
            <person name="Imamovic A."/>
            <person name="Ireland A."/>
            <person name="Larimer J."/>
            <person name="McCowan C."/>
            <person name="Murphy C."/>
            <person name="Pearson M."/>
            <person name="Poon T.W."/>
            <person name="Priest M."/>
            <person name="Roberts A."/>
            <person name="Saif S."/>
            <person name="Shea T."/>
            <person name="Sisk P."/>
            <person name="Sykes S."/>
            <person name="Wortman J."/>
            <person name="Nusbaum C."/>
            <person name="Birren B."/>
        </authorList>
    </citation>
    <scope>NUCLEOTIDE SEQUENCE [LARGE SCALE GENOMIC DNA]</scope>
    <source>
        <strain evidence="5 6">ATCC 51939</strain>
    </source>
</reference>
<organism evidence="5 6">
    <name type="scientific">Treponema maltophilum ATCC 51939</name>
    <dbReference type="NCBI Taxonomy" id="1125699"/>
    <lineage>
        <taxon>Bacteria</taxon>
        <taxon>Pseudomonadati</taxon>
        <taxon>Spirochaetota</taxon>
        <taxon>Spirochaetia</taxon>
        <taxon>Spirochaetales</taxon>
        <taxon>Treponemataceae</taxon>
        <taxon>Treponema</taxon>
    </lineage>
</organism>
<dbReference type="Pfam" id="PF13377">
    <property type="entry name" value="Peripla_BP_3"/>
    <property type="match status" value="1"/>
</dbReference>
<dbReference type="AlphaFoldDB" id="S3K5P5"/>
<protein>
    <recommendedName>
        <fullName evidence="4">HTH lacI-type domain-containing protein</fullName>
    </recommendedName>
</protein>
<dbReference type="PANTHER" id="PTHR30146:SF149">
    <property type="entry name" value="HTH-TYPE TRANSCRIPTIONAL REGULATOR EBGR"/>
    <property type="match status" value="1"/>
</dbReference>
<dbReference type="OrthoDB" id="9784962at2"/>
<dbReference type="Pfam" id="PF00356">
    <property type="entry name" value="LacI"/>
    <property type="match status" value="1"/>
</dbReference>
<keyword evidence="1" id="KW-0805">Transcription regulation</keyword>
<evidence type="ECO:0000259" key="4">
    <source>
        <dbReference type="PROSITE" id="PS50932"/>
    </source>
</evidence>
<dbReference type="InterPro" id="IPR028082">
    <property type="entry name" value="Peripla_BP_I"/>
</dbReference>
<dbReference type="InterPro" id="IPR010982">
    <property type="entry name" value="Lambda_DNA-bd_dom_sf"/>
</dbReference>